<organism evidence="2 3">
    <name type="scientific">Roseibium sediminicola</name>
    <dbReference type="NCBI Taxonomy" id="2933272"/>
    <lineage>
        <taxon>Bacteria</taxon>
        <taxon>Pseudomonadati</taxon>
        <taxon>Pseudomonadota</taxon>
        <taxon>Alphaproteobacteria</taxon>
        <taxon>Hyphomicrobiales</taxon>
        <taxon>Stappiaceae</taxon>
        <taxon>Roseibium</taxon>
    </lineage>
</organism>
<feature type="transmembrane region" description="Helical" evidence="1">
    <location>
        <begin position="75"/>
        <end position="93"/>
    </location>
</feature>
<evidence type="ECO:0000256" key="1">
    <source>
        <dbReference type="SAM" id="Phobius"/>
    </source>
</evidence>
<dbReference type="EMBL" id="JALNMJ010000018">
    <property type="protein sequence ID" value="MCK7614781.1"/>
    <property type="molecule type" value="Genomic_DNA"/>
</dbReference>
<keyword evidence="1" id="KW-1133">Transmembrane helix</keyword>
<dbReference type="Pfam" id="PF14248">
    <property type="entry name" value="DUF4345"/>
    <property type="match status" value="1"/>
</dbReference>
<gene>
    <name evidence="2" type="ORF">M0H32_21640</name>
</gene>
<proteinExistence type="predicted"/>
<sequence length="134" mass="13750">MRTLPRKVALGLTALTSFVIGSLLVFAPGVLFGLNGIVLDPSAAMMSEIRSPGVLILHVGVVATAGLMNQGFDRPALLVSAGLLLAYGVGRLISLPLDGMPPMSLQVAAAVELSLGAWCAMLALPRSERQAASA</sequence>
<keyword evidence="3" id="KW-1185">Reference proteome</keyword>
<feature type="transmembrane region" description="Helical" evidence="1">
    <location>
        <begin position="49"/>
        <end position="68"/>
    </location>
</feature>
<accession>A0ABT0GZB8</accession>
<name>A0ABT0GZB8_9HYPH</name>
<dbReference type="Proteomes" id="UP001431221">
    <property type="component" value="Unassembled WGS sequence"/>
</dbReference>
<feature type="transmembrane region" description="Helical" evidence="1">
    <location>
        <begin position="105"/>
        <end position="124"/>
    </location>
</feature>
<protein>
    <submittedName>
        <fullName evidence="2">DUF4345 domain-containing protein</fullName>
    </submittedName>
</protein>
<dbReference type="InterPro" id="IPR025597">
    <property type="entry name" value="DUF4345"/>
</dbReference>
<keyword evidence="1" id="KW-0472">Membrane</keyword>
<comment type="caution">
    <text evidence="2">The sequence shown here is derived from an EMBL/GenBank/DDBJ whole genome shotgun (WGS) entry which is preliminary data.</text>
</comment>
<keyword evidence="1" id="KW-0812">Transmembrane</keyword>
<evidence type="ECO:0000313" key="3">
    <source>
        <dbReference type="Proteomes" id="UP001431221"/>
    </source>
</evidence>
<dbReference type="RefSeq" id="WP_248157563.1">
    <property type="nucleotide sequence ID" value="NZ_JALNMJ010000018.1"/>
</dbReference>
<reference evidence="2" key="1">
    <citation type="submission" date="2022-04" db="EMBL/GenBank/DDBJ databases">
        <title>Roseibium sp. CAU 1639 isolated from mud.</title>
        <authorList>
            <person name="Kim W."/>
        </authorList>
    </citation>
    <scope>NUCLEOTIDE SEQUENCE</scope>
    <source>
        <strain evidence="2">CAU 1639</strain>
    </source>
</reference>
<evidence type="ECO:0000313" key="2">
    <source>
        <dbReference type="EMBL" id="MCK7614781.1"/>
    </source>
</evidence>